<evidence type="ECO:0000313" key="3">
    <source>
        <dbReference type="Proteomes" id="UP000283509"/>
    </source>
</evidence>
<gene>
    <name evidence="2" type="ORF">C7M84_004629</name>
</gene>
<name>A0A423TK23_PENVA</name>
<sequence>ISNRHSEANPRKGTPTRRRERKTNMASPRSRIFLFLAGFSCLLLLPRLQAQTAADADTGHDPGPQPQSVAGEEVKEGSHEQGEQALGSAEADTGHDPGPPPQRVAVEE</sequence>
<feature type="non-terminal residue" evidence="2">
    <location>
        <position position="108"/>
    </location>
</feature>
<evidence type="ECO:0000313" key="2">
    <source>
        <dbReference type="EMBL" id="ROT76814.1"/>
    </source>
</evidence>
<proteinExistence type="predicted"/>
<feature type="region of interest" description="Disordered" evidence="1">
    <location>
        <begin position="1"/>
        <end position="29"/>
    </location>
</feature>
<reference evidence="2 3" key="2">
    <citation type="submission" date="2019-01" db="EMBL/GenBank/DDBJ databases">
        <title>The decoding of complex shrimp genome reveals the adaptation for benthos swimmer, frequently molting mechanism and breeding impact on genome.</title>
        <authorList>
            <person name="Sun Y."/>
            <person name="Gao Y."/>
            <person name="Yu Y."/>
        </authorList>
    </citation>
    <scope>NUCLEOTIDE SEQUENCE [LARGE SCALE GENOMIC DNA]</scope>
    <source>
        <tissue evidence="2">Muscle</tissue>
    </source>
</reference>
<dbReference type="Proteomes" id="UP000283509">
    <property type="component" value="Unassembled WGS sequence"/>
</dbReference>
<reference evidence="2 3" key="1">
    <citation type="submission" date="2018-04" db="EMBL/GenBank/DDBJ databases">
        <authorList>
            <person name="Zhang X."/>
            <person name="Yuan J."/>
            <person name="Li F."/>
            <person name="Xiang J."/>
        </authorList>
    </citation>
    <scope>NUCLEOTIDE SEQUENCE [LARGE SCALE GENOMIC DNA]</scope>
    <source>
        <tissue evidence="2">Muscle</tissue>
    </source>
</reference>
<dbReference type="EMBL" id="QCYY01001609">
    <property type="protein sequence ID" value="ROT76814.1"/>
    <property type="molecule type" value="Genomic_DNA"/>
</dbReference>
<evidence type="ECO:0000256" key="1">
    <source>
        <dbReference type="SAM" id="MobiDB-lite"/>
    </source>
</evidence>
<accession>A0A423TK23</accession>
<dbReference type="AlphaFoldDB" id="A0A423TK23"/>
<keyword evidence="3" id="KW-1185">Reference proteome</keyword>
<feature type="compositionally biased region" description="Basic and acidic residues" evidence="1">
    <location>
        <begin position="72"/>
        <end position="82"/>
    </location>
</feature>
<organism evidence="2 3">
    <name type="scientific">Penaeus vannamei</name>
    <name type="common">Whiteleg shrimp</name>
    <name type="synonym">Litopenaeus vannamei</name>
    <dbReference type="NCBI Taxonomy" id="6689"/>
    <lineage>
        <taxon>Eukaryota</taxon>
        <taxon>Metazoa</taxon>
        <taxon>Ecdysozoa</taxon>
        <taxon>Arthropoda</taxon>
        <taxon>Crustacea</taxon>
        <taxon>Multicrustacea</taxon>
        <taxon>Malacostraca</taxon>
        <taxon>Eumalacostraca</taxon>
        <taxon>Eucarida</taxon>
        <taxon>Decapoda</taxon>
        <taxon>Dendrobranchiata</taxon>
        <taxon>Penaeoidea</taxon>
        <taxon>Penaeidae</taxon>
        <taxon>Penaeus</taxon>
    </lineage>
</organism>
<comment type="caution">
    <text evidence="2">The sequence shown here is derived from an EMBL/GenBank/DDBJ whole genome shotgun (WGS) entry which is preliminary data.</text>
</comment>
<feature type="non-terminal residue" evidence="2">
    <location>
        <position position="1"/>
    </location>
</feature>
<feature type="region of interest" description="Disordered" evidence="1">
    <location>
        <begin position="52"/>
        <end position="108"/>
    </location>
</feature>
<protein>
    <submittedName>
        <fullName evidence="2">Uncharacterized protein</fullName>
    </submittedName>
</protein>
<feature type="compositionally biased region" description="Basic and acidic residues" evidence="1">
    <location>
        <begin position="1"/>
        <end position="10"/>
    </location>
</feature>